<reference evidence="2" key="1">
    <citation type="submission" date="2022-03" db="EMBL/GenBank/DDBJ databases">
        <authorList>
            <person name="Martin H S."/>
        </authorList>
    </citation>
    <scope>NUCLEOTIDE SEQUENCE</scope>
</reference>
<organism evidence="2 3">
    <name type="scientific">Iphiclides podalirius</name>
    <name type="common">scarce swallowtail</name>
    <dbReference type="NCBI Taxonomy" id="110791"/>
    <lineage>
        <taxon>Eukaryota</taxon>
        <taxon>Metazoa</taxon>
        <taxon>Ecdysozoa</taxon>
        <taxon>Arthropoda</taxon>
        <taxon>Hexapoda</taxon>
        <taxon>Insecta</taxon>
        <taxon>Pterygota</taxon>
        <taxon>Neoptera</taxon>
        <taxon>Endopterygota</taxon>
        <taxon>Lepidoptera</taxon>
        <taxon>Glossata</taxon>
        <taxon>Ditrysia</taxon>
        <taxon>Papilionoidea</taxon>
        <taxon>Papilionidae</taxon>
        <taxon>Papilioninae</taxon>
        <taxon>Iphiclides</taxon>
    </lineage>
</organism>
<dbReference type="Proteomes" id="UP000837857">
    <property type="component" value="Chromosome 1"/>
</dbReference>
<evidence type="ECO:0000256" key="1">
    <source>
        <dbReference type="SAM" id="MobiDB-lite"/>
    </source>
</evidence>
<protein>
    <submittedName>
        <fullName evidence="2">Uncharacterized protein</fullName>
    </submittedName>
</protein>
<keyword evidence="3" id="KW-1185">Reference proteome</keyword>
<name>A0ABN8HJC1_9NEOP</name>
<dbReference type="EMBL" id="OW152813">
    <property type="protein sequence ID" value="CAH2034432.1"/>
    <property type="molecule type" value="Genomic_DNA"/>
</dbReference>
<sequence>MRWDHVGAGGRENGGTEGGVRPAGGWGTRGSISRATPAQITFSAASVIRTAGPAPSHVTCHAGHVSRVTRHATP</sequence>
<feature type="compositionally biased region" description="Gly residues" evidence="1">
    <location>
        <begin position="7"/>
        <end position="28"/>
    </location>
</feature>
<accession>A0ABN8HJC1</accession>
<feature type="region of interest" description="Disordered" evidence="1">
    <location>
        <begin position="1"/>
        <end position="32"/>
    </location>
</feature>
<evidence type="ECO:0000313" key="3">
    <source>
        <dbReference type="Proteomes" id="UP000837857"/>
    </source>
</evidence>
<proteinExistence type="predicted"/>
<gene>
    <name evidence="2" type="ORF">IPOD504_LOCUS131</name>
</gene>
<feature type="non-terminal residue" evidence="2">
    <location>
        <position position="74"/>
    </location>
</feature>
<evidence type="ECO:0000313" key="2">
    <source>
        <dbReference type="EMBL" id="CAH2034432.1"/>
    </source>
</evidence>
<feature type="region of interest" description="Disordered" evidence="1">
    <location>
        <begin position="53"/>
        <end position="74"/>
    </location>
</feature>